<keyword evidence="4 5" id="KW-0472">Membrane</keyword>
<feature type="transmembrane region" description="Helical" evidence="5">
    <location>
        <begin position="134"/>
        <end position="153"/>
    </location>
</feature>
<feature type="transmembrane region" description="Helical" evidence="5">
    <location>
        <begin position="324"/>
        <end position="344"/>
    </location>
</feature>
<feature type="transmembrane region" description="Helical" evidence="5">
    <location>
        <begin position="290"/>
        <end position="312"/>
    </location>
</feature>
<keyword evidence="2 5" id="KW-0812">Transmembrane</keyword>
<evidence type="ECO:0000256" key="1">
    <source>
        <dbReference type="ARBA" id="ARBA00004141"/>
    </source>
</evidence>
<dbReference type="PANTHER" id="PTHR37422:SF17">
    <property type="entry name" value="O-ANTIGEN LIGASE"/>
    <property type="match status" value="1"/>
</dbReference>
<feature type="transmembrane region" description="Helical" evidence="5">
    <location>
        <begin position="78"/>
        <end position="97"/>
    </location>
</feature>
<evidence type="ECO:0000256" key="4">
    <source>
        <dbReference type="ARBA" id="ARBA00023136"/>
    </source>
</evidence>
<dbReference type="RefSeq" id="WP_079641400.1">
    <property type="nucleotide sequence ID" value="NZ_FUZF01000002.1"/>
</dbReference>
<evidence type="ECO:0000256" key="5">
    <source>
        <dbReference type="SAM" id="Phobius"/>
    </source>
</evidence>
<proteinExistence type="predicted"/>
<feature type="transmembrane region" description="Helical" evidence="5">
    <location>
        <begin position="53"/>
        <end position="72"/>
    </location>
</feature>
<feature type="transmembrane region" description="Helical" evidence="5">
    <location>
        <begin position="104"/>
        <end position="122"/>
    </location>
</feature>
<feature type="transmembrane region" description="Helical" evidence="5">
    <location>
        <begin position="165"/>
        <end position="185"/>
    </location>
</feature>
<name>A0A1T5BLW2_9SPHI</name>
<evidence type="ECO:0000313" key="7">
    <source>
        <dbReference type="EMBL" id="SKB48208.1"/>
    </source>
</evidence>
<accession>A0A1T5BLW2</accession>
<sequence length="390" mass="44810">MKYLKIIILFLVFCNLPSYFLVKANAAIGQLLSYSTFLLIIVYYFFSENKKPIVPFIVFGLLFFLISIIVSAQNDDGYLVTLIKYFIVIVMGASVVSDTTKEDIYIVLLLGCLSIIFESIFIEGIGGRYRGYYINPNAAGYACILGYSLSFSINNKKLKIIGQLLFSMAGFLTFSRTFLFIWILVNLISLLINYKNVYKILVGIVLFGLFLSFGDKLDLSTKRMHAFSGILEGKVNDDLKEESRTETWSHYYNQILNNPILGNGYHSFSGEIFGPEYNTYTVKNGVHNTFLMVIGEAGFFVLLYFLWIYGSFLINGIRMFHDNPVIFLVSFSLVMYMLTNHNYFENNLVLFVSMWLYIQIDLGKKVSEKKHVDLHQVKNYQVEYLNINAF</sequence>
<gene>
    <name evidence="7" type="ORF">SAMN05660841_00792</name>
</gene>
<dbReference type="Pfam" id="PF04932">
    <property type="entry name" value="Wzy_C"/>
    <property type="match status" value="1"/>
</dbReference>
<dbReference type="GO" id="GO:0016020">
    <property type="term" value="C:membrane"/>
    <property type="evidence" value="ECO:0007669"/>
    <property type="project" value="UniProtKB-SubCell"/>
</dbReference>
<evidence type="ECO:0000256" key="2">
    <source>
        <dbReference type="ARBA" id="ARBA00022692"/>
    </source>
</evidence>
<keyword evidence="7" id="KW-0436">Ligase</keyword>
<feature type="transmembrane region" description="Helical" evidence="5">
    <location>
        <begin position="197"/>
        <end position="214"/>
    </location>
</feature>
<evidence type="ECO:0000313" key="8">
    <source>
        <dbReference type="Proteomes" id="UP000190150"/>
    </source>
</evidence>
<dbReference type="InterPro" id="IPR051533">
    <property type="entry name" value="WaaL-like"/>
</dbReference>
<feature type="transmembrane region" description="Helical" evidence="5">
    <location>
        <begin position="7"/>
        <end position="22"/>
    </location>
</feature>
<feature type="transmembrane region" description="Helical" evidence="5">
    <location>
        <begin position="28"/>
        <end position="46"/>
    </location>
</feature>
<dbReference type="GO" id="GO:0016874">
    <property type="term" value="F:ligase activity"/>
    <property type="evidence" value="ECO:0007669"/>
    <property type="project" value="UniProtKB-KW"/>
</dbReference>
<keyword evidence="3 5" id="KW-1133">Transmembrane helix</keyword>
<reference evidence="8" key="1">
    <citation type="submission" date="2017-02" db="EMBL/GenBank/DDBJ databases">
        <authorList>
            <person name="Varghese N."/>
            <person name="Submissions S."/>
        </authorList>
    </citation>
    <scope>NUCLEOTIDE SEQUENCE [LARGE SCALE GENOMIC DNA]</scope>
    <source>
        <strain evidence="8">DSM 24091</strain>
    </source>
</reference>
<evidence type="ECO:0000256" key="3">
    <source>
        <dbReference type="ARBA" id="ARBA00022989"/>
    </source>
</evidence>
<evidence type="ECO:0000259" key="6">
    <source>
        <dbReference type="Pfam" id="PF04932"/>
    </source>
</evidence>
<protein>
    <submittedName>
        <fullName evidence="7">O-antigen ligase</fullName>
    </submittedName>
</protein>
<feature type="domain" description="O-antigen ligase-related" evidence="6">
    <location>
        <begin position="164"/>
        <end position="306"/>
    </location>
</feature>
<dbReference type="EMBL" id="FUZF01000002">
    <property type="protein sequence ID" value="SKB48208.1"/>
    <property type="molecule type" value="Genomic_DNA"/>
</dbReference>
<dbReference type="OrthoDB" id="695378at2"/>
<keyword evidence="8" id="KW-1185">Reference proteome</keyword>
<comment type="subcellular location">
    <subcellularLocation>
        <location evidence="1">Membrane</location>
        <topology evidence="1">Multi-pass membrane protein</topology>
    </subcellularLocation>
</comment>
<dbReference type="InterPro" id="IPR007016">
    <property type="entry name" value="O-antigen_ligase-rel_domated"/>
</dbReference>
<dbReference type="AlphaFoldDB" id="A0A1T5BLW2"/>
<dbReference type="Proteomes" id="UP000190150">
    <property type="component" value="Unassembled WGS sequence"/>
</dbReference>
<organism evidence="7 8">
    <name type="scientific">Sphingobacterium nematocida</name>
    <dbReference type="NCBI Taxonomy" id="1513896"/>
    <lineage>
        <taxon>Bacteria</taxon>
        <taxon>Pseudomonadati</taxon>
        <taxon>Bacteroidota</taxon>
        <taxon>Sphingobacteriia</taxon>
        <taxon>Sphingobacteriales</taxon>
        <taxon>Sphingobacteriaceae</taxon>
        <taxon>Sphingobacterium</taxon>
    </lineage>
</organism>
<dbReference type="STRING" id="1513896.SAMN05660841_00792"/>
<dbReference type="PANTHER" id="PTHR37422">
    <property type="entry name" value="TEICHURONIC ACID BIOSYNTHESIS PROTEIN TUAE"/>
    <property type="match status" value="1"/>
</dbReference>